<proteinExistence type="predicted"/>
<dbReference type="Gene3D" id="3.20.20.60">
    <property type="entry name" value="Phosphoenolpyruvate-binding domains"/>
    <property type="match status" value="1"/>
</dbReference>
<dbReference type="PANTHER" id="PTHR11105:SF0">
    <property type="entry name" value="CITRAMALYL-COA LYASE, MITOCHONDRIAL"/>
    <property type="match status" value="1"/>
</dbReference>
<dbReference type="InterPro" id="IPR015813">
    <property type="entry name" value="Pyrv/PenolPyrv_kinase-like_dom"/>
</dbReference>
<accession>A0A3L6L945</accession>
<evidence type="ECO:0000313" key="2">
    <source>
        <dbReference type="EMBL" id="RHW73169.1"/>
    </source>
</evidence>
<dbReference type="EMBL" id="QSBY01000004">
    <property type="protein sequence ID" value="RHW73169.1"/>
    <property type="molecule type" value="Genomic_DNA"/>
</dbReference>
<dbReference type="Proteomes" id="UP000266743">
    <property type="component" value="Chromosome 4"/>
</dbReference>
<comment type="caution">
    <text evidence="2">The sequence shown here is derived from an EMBL/GenBank/DDBJ whole genome shotgun (WGS) entry which is preliminary data.</text>
</comment>
<evidence type="ECO:0000256" key="1">
    <source>
        <dbReference type="SAM" id="MobiDB-lite"/>
    </source>
</evidence>
<dbReference type="GO" id="GO:0047777">
    <property type="term" value="F:(S)-citramalyl-CoA lyase activity"/>
    <property type="evidence" value="ECO:0007669"/>
    <property type="project" value="TreeGrafter"/>
</dbReference>
<dbReference type="AlphaFoldDB" id="A0A3L6L945"/>
<gene>
    <name evidence="2" type="ORF">DPX39_040049200</name>
</gene>
<name>A0A3L6L945_9TRYP</name>
<sequence length="430" mass="47131">MWKCYPLRCPAATGVFGCFKRLQDGYSAWCAAVSNQETASAKTSSRGSGAENTENLQLPIHTNPNACPRSVLAVPAGNIKDALRRQKRYDVVADVVMLDLTRGVFGGSDRSGGASEARDRLLRFLRESVRGDHMEGCSDDGEWKTQSGEGTVGQIFNGGRARWVVRVNSPEFDAARGFLDMELVGVLGDLIEGVVLPSVTANTYELVQEFIHPSHKLWAAFNTPLSVLQASAVCAQGHYRYAIVDREELAYEMQYPSVNSEKRSGSLNFSEDVEATQLKHVRSLPALHSACQVMTAAKAHGMYLFDGGFSDVSDSIGFRHDMQRCRAFGFDGRVVLRPSQIAACHEAFVPTSEEVEWAKAVQRTHCMDQYNVNGDNATSVGGDATCRRQRAALILERHAAVQWYNRNPQDDGMDMQRKGAGGNVPQGSVV</sequence>
<protein>
    <submittedName>
        <fullName evidence="2">HpcH/HpaI aldolase/citrate lyase family</fullName>
    </submittedName>
</protein>
<dbReference type="SUPFAM" id="SSF51621">
    <property type="entry name" value="Phosphoenolpyruvate/pyruvate domain"/>
    <property type="match status" value="1"/>
</dbReference>
<dbReference type="PANTHER" id="PTHR11105">
    <property type="entry name" value="CITRATE LYASE SUBUNIT BETA-RELATED"/>
    <property type="match status" value="1"/>
</dbReference>
<dbReference type="GO" id="GO:0106064">
    <property type="term" value="P:regulation of cobalamin metabolic process"/>
    <property type="evidence" value="ECO:0007669"/>
    <property type="project" value="TreeGrafter"/>
</dbReference>
<dbReference type="InterPro" id="IPR040442">
    <property type="entry name" value="Pyrv_kinase-like_dom_sf"/>
</dbReference>
<reference evidence="2" key="1">
    <citation type="submission" date="2018-09" db="EMBL/GenBank/DDBJ databases">
        <title>whole genome sequence of T. equiperdum IVM-t1 strain.</title>
        <authorList>
            <person name="Suganuma K."/>
        </authorList>
    </citation>
    <scope>NUCLEOTIDE SEQUENCE [LARGE SCALE GENOMIC DNA]</scope>
    <source>
        <strain evidence="2">IVM-t1</strain>
    </source>
</reference>
<keyword evidence="2" id="KW-0456">Lyase</keyword>
<feature type="region of interest" description="Disordered" evidence="1">
    <location>
        <begin position="406"/>
        <end position="430"/>
    </location>
</feature>
<dbReference type="InterPro" id="IPR040186">
    <property type="entry name" value="Citramalyl-CoA_lyase"/>
</dbReference>
<organism evidence="2">
    <name type="scientific">Trypanosoma brucei equiperdum</name>
    <dbReference type="NCBI Taxonomy" id="630700"/>
    <lineage>
        <taxon>Eukaryota</taxon>
        <taxon>Discoba</taxon>
        <taxon>Euglenozoa</taxon>
        <taxon>Kinetoplastea</taxon>
        <taxon>Metakinetoplastina</taxon>
        <taxon>Trypanosomatida</taxon>
        <taxon>Trypanosomatidae</taxon>
        <taxon>Trypanosoma</taxon>
    </lineage>
</organism>